<feature type="transmembrane region" description="Helical" evidence="6">
    <location>
        <begin position="340"/>
        <end position="360"/>
    </location>
</feature>
<evidence type="ECO:0000313" key="8">
    <source>
        <dbReference type="EMBL" id="EIE25667.1"/>
    </source>
</evidence>
<feature type="region of interest" description="Disordered" evidence="5">
    <location>
        <begin position="481"/>
        <end position="562"/>
    </location>
</feature>
<accession>I0Z4U8</accession>
<dbReference type="OrthoDB" id="423807at2759"/>
<evidence type="ECO:0000256" key="3">
    <source>
        <dbReference type="ARBA" id="ARBA00022989"/>
    </source>
</evidence>
<feature type="transmembrane region" description="Helical" evidence="6">
    <location>
        <begin position="171"/>
        <end position="192"/>
    </location>
</feature>
<evidence type="ECO:0000256" key="4">
    <source>
        <dbReference type="ARBA" id="ARBA00023136"/>
    </source>
</evidence>
<dbReference type="InterPro" id="IPR006153">
    <property type="entry name" value="Cation/H_exchanger_TM"/>
</dbReference>
<comment type="subcellular location">
    <subcellularLocation>
        <location evidence="1">Membrane</location>
        <topology evidence="1">Multi-pass membrane protein</topology>
    </subcellularLocation>
</comment>
<feature type="compositionally biased region" description="Low complexity" evidence="5">
    <location>
        <begin position="489"/>
        <end position="504"/>
    </location>
</feature>
<organism evidence="8 9">
    <name type="scientific">Coccomyxa subellipsoidea (strain C-169)</name>
    <name type="common">Green microalga</name>
    <dbReference type="NCBI Taxonomy" id="574566"/>
    <lineage>
        <taxon>Eukaryota</taxon>
        <taxon>Viridiplantae</taxon>
        <taxon>Chlorophyta</taxon>
        <taxon>core chlorophytes</taxon>
        <taxon>Trebouxiophyceae</taxon>
        <taxon>Trebouxiophyceae incertae sedis</taxon>
        <taxon>Coccomyxaceae</taxon>
        <taxon>Coccomyxa</taxon>
        <taxon>Coccomyxa subellipsoidea</taxon>
    </lineage>
</organism>
<keyword evidence="9" id="KW-1185">Reference proteome</keyword>
<dbReference type="AlphaFoldDB" id="I0Z4U8"/>
<feature type="transmembrane region" description="Helical" evidence="6">
    <location>
        <begin position="204"/>
        <end position="227"/>
    </location>
</feature>
<dbReference type="GeneID" id="17044253"/>
<protein>
    <recommendedName>
        <fullName evidence="7">Cation/H+ exchanger transmembrane domain-containing protein</fullName>
    </recommendedName>
</protein>
<dbReference type="KEGG" id="csl:COCSUDRAFT_46326"/>
<dbReference type="PANTHER" id="PTHR31102:SF1">
    <property type="entry name" value="CATION_H+ EXCHANGER DOMAIN-CONTAINING PROTEIN"/>
    <property type="match status" value="1"/>
</dbReference>
<feature type="transmembrane region" description="Helical" evidence="6">
    <location>
        <begin position="82"/>
        <end position="103"/>
    </location>
</feature>
<feature type="domain" description="Cation/H+ exchanger transmembrane" evidence="7">
    <location>
        <begin position="71"/>
        <end position="458"/>
    </location>
</feature>
<gene>
    <name evidence="8" type="ORF">COCSUDRAFT_46326</name>
</gene>
<dbReference type="RefSeq" id="XP_005650211.1">
    <property type="nucleotide sequence ID" value="XM_005650154.1"/>
</dbReference>
<dbReference type="Proteomes" id="UP000007264">
    <property type="component" value="Unassembled WGS sequence"/>
</dbReference>
<evidence type="ECO:0000313" key="9">
    <source>
        <dbReference type="Proteomes" id="UP000007264"/>
    </source>
</evidence>
<evidence type="ECO:0000256" key="1">
    <source>
        <dbReference type="ARBA" id="ARBA00004141"/>
    </source>
</evidence>
<dbReference type="GO" id="GO:1902600">
    <property type="term" value="P:proton transmembrane transport"/>
    <property type="evidence" value="ECO:0007669"/>
    <property type="project" value="InterPro"/>
</dbReference>
<keyword evidence="4 6" id="KW-0472">Membrane</keyword>
<dbReference type="GO" id="GO:0015297">
    <property type="term" value="F:antiporter activity"/>
    <property type="evidence" value="ECO:0007669"/>
    <property type="project" value="InterPro"/>
</dbReference>
<keyword evidence="3 6" id="KW-1133">Transmembrane helix</keyword>
<evidence type="ECO:0000256" key="5">
    <source>
        <dbReference type="SAM" id="MobiDB-lite"/>
    </source>
</evidence>
<name>I0Z4U8_COCSC</name>
<dbReference type="InterPro" id="IPR038770">
    <property type="entry name" value="Na+/solute_symporter_sf"/>
</dbReference>
<keyword evidence="2 6" id="KW-0812">Transmembrane</keyword>
<evidence type="ECO:0000256" key="2">
    <source>
        <dbReference type="ARBA" id="ARBA00022692"/>
    </source>
</evidence>
<feature type="transmembrane region" description="Helical" evidence="6">
    <location>
        <begin position="247"/>
        <end position="269"/>
    </location>
</feature>
<feature type="transmembrane region" description="Helical" evidence="6">
    <location>
        <begin position="446"/>
        <end position="469"/>
    </location>
</feature>
<feature type="transmembrane region" description="Helical" evidence="6">
    <location>
        <begin position="27"/>
        <end position="47"/>
    </location>
</feature>
<proteinExistence type="predicted"/>
<dbReference type="Gene3D" id="1.20.1530.20">
    <property type="match status" value="1"/>
</dbReference>
<comment type="caution">
    <text evidence="8">The sequence shown here is derived from an EMBL/GenBank/DDBJ whole genome shotgun (WGS) entry which is preliminary data.</text>
</comment>
<dbReference type="Pfam" id="PF00999">
    <property type="entry name" value="Na_H_Exchanger"/>
    <property type="match status" value="1"/>
</dbReference>
<evidence type="ECO:0000256" key="6">
    <source>
        <dbReference type="SAM" id="Phobius"/>
    </source>
</evidence>
<dbReference type="InterPro" id="IPR051843">
    <property type="entry name" value="CPA1_transporter"/>
</dbReference>
<dbReference type="eggNOG" id="KOG3826">
    <property type="taxonomic scope" value="Eukaryota"/>
</dbReference>
<dbReference type="PANTHER" id="PTHR31102">
    <property type="match status" value="1"/>
</dbReference>
<feature type="transmembrane region" description="Helical" evidence="6">
    <location>
        <begin position="372"/>
        <end position="392"/>
    </location>
</feature>
<dbReference type="GO" id="GO:0016020">
    <property type="term" value="C:membrane"/>
    <property type="evidence" value="ECO:0007669"/>
    <property type="project" value="UniProtKB-SubCell"/>
</dbReference>
<evidence type="ECO:0000259" key="7">
    <source>
        <dbReference type="Pfam" id="PF00999"/>
    </source>
</evidence>
<feature type="transmembrane region" description="Helical" evidence="6">
    <location>
        <begin position="59"/>
        <end position="76"/>
    </location>
</feature>
<dbReference type="EMBL" id="AGSI01000003">
    <property type="protein sequence ID" value="EIE25667.1"/>
    <property type="molecule type" value="Genomic_DNA"/>
</dbReference>
<feature type="region of interest" description="Disordered" evidence="5">
    <location>
        <begin position="641"/>
        <end position="671"/>
    </location>
</feature>
<reference evidence="8 9" key="1">
    <citation type="journal article" date="2012" name="Genome Biol.">
        <title>The genome of the polar eukaryotic microalga coccomyxa subellipsoidea reveals traits of cold adaptation.</title>
        <authorList>
            <person name="Blanc G."/>
            <person name="Agarkova I."/>
            <person name="Grimwood J."/>
            <person name="Kuo A."/>
            <person name="Brueggeman A."/>
            <person name="Dunigan D."/>
            <person name="Gurnon J."/>
            <person name="Ladunga I."/>
            <person name="Lindquist E."/>
            <person name="Lucas S."/>
            <person name="Pangilinan J."/>
            <person name="Proschold T."/>
            <person name="Salamov A."/>
            <person name="Schmutz J."/>
            <person name="Weeks D."/>
            <person name="Yamada T."/>
            <person name="Claverie J.M."/>
            <person name="Grigoriev I."/>
            <person name="Van Etten J."/>
            <person name="Lomsadze A."/>
            <person name="Borodovsky M."/>
        </authorList>
    </citation>
    <scope>NUCLEOTIDE SEQUENCE [LARGE SCALE GENOMIC DNA]</scope>
    <source>
        <strain evidence="8 9">C-169</strain>
    </source>
</reference>
<sequence length="671" mass="72133">MELKEVRGPVGFFKYLFQDFKLSKQEIFYVLGLVVLILELYGGLFLAIGKPFLPPQGPAWAIIFIWVVSGTCGYVVDKLHFPGALGMILSGMLLRNVGGGIVIRGLKASWSKQIRAAALAIIFLRSGLEIDLDIFKRVGGAAVRLLLVPGICEAFFDGGIAMPIFGMPPTFAFALGFILKAVGPALVIQSMFEVQQRRLGTVKAIPATVVAAASFDDAIAITGYTLFINLAVQGHSNTAWNVAHGPLSIIFGVLAGGLAGLFCSATKLWSNPIKRTFVMFLTVLLMKYFFDRYGFTSSGAIAALVQGLLAKELWKRGLPKALAGESGPQMGRAVEKQVRWFWRFIMMPVLFGLVGASINFSTIENGMIPKACAIVIAGLAVRMPITFLVMFGSKFSWKEKLFFAIAWSPKATVQATLANLPLDQVNEAIPKTDPQYNNYAMWAEEALVTAVFCIIICGAFGTLAIRWFAPVLLDKAPEEDDPTAAIVTGPSSSSPPAGVSPSGSQVELSKRSDPEFAPRQPGASSSAGPLPVGLGGGEGRPRTPRQAPPEPATPQSPRDTESEALRSRMALLAAYLDSVEDAASEVERKAMTVDGAGTATERLQRSIDELRRKLQEGADPAALGPSEVESAEDFIRATSLRHRTTSGRSQVSMRARRQAPDVDATKTSSNV</sequence>